<dbReference type="CDD" id="cd00739">
    <property type="entry name" value="DHPS"/>
    <property type="match status" value="1"/>
</dbReference>
<dbReference type="InterPro" id="IPR000489">
    <property type="entry name" value="Pterin-binding_dom"/>
</dbReference>
<keyword evidence="7" id="KW-0460">Magnesium</keyword>
<feature type="domain" description="Pterin-binding" evidence="9">
    <location>
        <begin position="1"/>
        <end position="252"/>
    </location>
</feature>
<name>A0A1Y1SGQ6_9GAMM</name>
<evidence type="ECO:0000259" key="9">
    <source>
        <dbReference type="PROSITE" id="PS50972"/>
    </source>
</evidence>
<dbReference type="GO" id="GO:0046656">
    <property type="term" value="P:folic acid biosynthetic process"/>
    <property type="evidence" value="ECO:0007669"/>
    <property type="project" value="UniProtKB-KW"/>
</dbReference>
<evidence type="ECO:0000256" key="2">
    <source>
        <dbReference type="ARBA" id="ARBA00001946"/>
    </source>
</evidence>
<evidence type="ECO:0000256" key="4">
    <source>
        <dbReference type="ARBA" id="ARBA00012458"/>
    </source>
</evidence>
<dbReference type="GO" id="GO:0005829">
    <property type="term" value="C:cytosol"/>
    <property type="evidence" value="ECO:0007669"/>
    <property type="project" value="TreeGrafter"/>
</dbReference>
<dbReference type="InterPro" id="IPR045031">
    <property type="entry name" value="DHP_synth-like"/>
</dbReference>
<gene>
    <name evidence="10" type="ORF">ATO7_01310</name>
</gene>
<dbReference type="GO" id="GO:0046654">
    <property type="term" value="P:tetrahydrofolate biosynthetic process"/>
    <property type="evidence" value="ECO:0007669"/>
    <property type="project" value="TreeGrafter"/>
</dbReference>
<dbReference type="AlphaFoldDB" id="A0A1Y1SGQ6"/>
<evidence type="ECO:0000313" key="11">
    <source>
        <dbReference type="Proteomes" id="UP000192342"/>
    </source>
</evidence>
<sequence>MGVLNVTPDSFSDGGDWLQPAAAVAHAQRMRDEGADIIDVGGESTRPGAATVSLEQERRRVVPVIEALAAQLDIPISIDTSKPQLMADAVAAGAGMVNDVNALRAEGAVELMAAHPEVSIVLMHMQGAPRSMQQAPCYDDVVSEVADFLEQRRQICTQAGIAARRLVVDPGIGFGKTLEHNLTLLRATGQLVERFGPVLLGVSRKSMFAQLLGDRPPRQRVEASVQTAMLAAQAGAAILRVHDVKQTREALSLLRAISHAEF</sequence>
<evidence type="ECO:0000256" key="8">
    <source>
        <dbReference type="ARBA" id="ARBA00022909"/>
    </source>
</evidence>
<comment type="cofactor">
    <cofactor evidence="2">
        <name>Mg(2+)</name>
        <dbReference type="ChEBI" id="CHEBI:18420"/>
    </cofactor>
</comment>
<proteinExistence type="predicted"/>
<dbReference type="EC" id="2.5.1.15" evidence="4"/>
<evidence type="ECO:0000256" key="5">
    <source>
        <dbReference type="ARBA" id="ARBA00022679"/>
    </source>
</evidence>
<dbReference type="Gene3D" id="3.20.20.20">
    <property type="entry name" value="Dihydropteroate synthase-like"/>
    <property type="match status" value="1"/>
</dbReference>
<dbReference type="InterPro" id="IPR011005">
    <property type="entry name" value="Dihydropteroate_synth-like_sf"/>
</dbReference>
<dbReference type="STRING" id="1317117.ATO7_01310"/>
<evidence type="ECO:0000256" key="6">
    <source>
        <dbReference type="ARBA" id="ARBA00022723"/>
    </source>
</evidence>
<comment type="caution">
    <text evidence="10">The sequence shown here is derived from an EMBL/GenBank/DDBJ whole genome shotgun (WGS) entry which is preliminary data.</text>
</comment>
<dbReference type="GO" id="GO:0046872">
    <property type="term" value="F:metal ion binding"/>
    <property type="evidence" value="ECO:0007669"/>
    <property type="project" value="UniProtKB-KW"/>
</dbReference>
<dbReference type="Pfam" id="PF00809">
    <property type="entry name" value="Pterin_bind"/>
    <property type="match status" value="1"/>
</dbReference>
<dbReference type="PANTHER" id="PTHR20941:SF1">
    <property type="entry name" value="FOLIC ACID SYNTHESIS PROTEIN FOL1"/>
    <property type="match status" value="1"/>
</dbReference>
<comment type="catalytic activity">
    <reaction evidence="1">
        <text>(7,8-dihydropterin-6-yl)methyl diphosphate + 4-aminobenzoate = 7,8-dihydropteroate + diphosphate</text>
        <dbReference type="Rhea" id="RHEA:19949"/>
        <dbReference type="ChEBI" id="CHEBI:17836"/>
        <dbReference type="ChEBI" id="CHEBI:17839"/>
        <dbReference type="ChEBI" id="CHEBI:33019"/>
        <dbReference type="ChEBI" id="CHEBI:72950"/>
        <dbReference type="EC" id="2.5.1.15"/>
    </reaction>
</comment>
<evidence type="ECO:0000256" key="7">
    <source>
        <dbReference type="ARBA" id="ARBA00022842"/>
    </source>
</evidence>
<reference evidence="10 11" key="1">
    <citation type="submission" date="2013-04" db="EMBL/GenBank/DDBJ databases">
        <title>Oceanococcus atlanticus 22II-S10r2 Genome Sequencing.</title>
        <authorList>
            <person name="Lai Q."/>
            <person name="Li G."/>
            <person name="Shao Z."/>
        </authorList>
    </citation>
    <scope>NUCLEOTIDE SEQUENCE [LARGE SCALE GENOMIC DNA]</scope>
    <source>
        <strain evidence="10 11">22II-S10r2</strain>
    </source>
</reference>
<accession>A0A1Y1SGQ6</accession>
<protein>
    <recommendedName>
        <fullName evidence="4">dihydropteroate synthase</fullName>
        <ecNumber evidence="4">2.5.1.15</ecNumber>
    </recommendedName>
</protein>
<dbReference type="PROSITE" id="PS50972">
    <property type="entry name" value="PTERIN_BINDING"/>
    <property type="match status" value="1"/>
</dbReference>
<dbReference type="PANTHER" id="PTHR20941">
    <property type="entry name" value="FOLATE SYNTHESIS PROTEINS"/>
    <property type="match status" value="1"/>
</dbReference>
<dbReference type="InterPro" id="IPR006390">
    <property type="entry name" value="DHP_synth_dom"/>
</dbReference>
<keyword evidence="6" id="KW-0479">Metal-binding</keyword>
<dbReference type="EMBL" id="AQQV01000001">
    <property type="protein sequence ID" value="ORE88471.1"/>
    <property type="molecule type" value="Genomic_DNA"/>
</dbReference>
<evidence type="ECO:0000256" key="1">
    <source>
        <dbReference type="ARBA" id="ARBA00000012"/>
    </source>
</evidence>
<organism evidence="10 11">
    <name type="scientific">Oceanococcus atlanticus</name>
    <dbReference type="NCBI Taxonomy" id="1317117"/>
    <lineage>
        <taxon>Bacteria</taxon>
        <taxon>Pseudomonadati</taxon>
        <taxon>Pseudomonadota</taxon>
        <taxon>Gammaproteobacteria</taxon>
        <taxon>Chromatiales</taxon>
        <taxon>Oceanococcaceae</taxon>
        <taxon>Oceanococcus</taxon>
    </lineage>
</organism>
<dbReference type="SUPFAM" id="SSF51717">
    <property type="entry name" value="Dihydropteroate synthetase-like"/>
    <property type="match status" value="1"/>
</dbReference>
<keyword evidence="8" id="KW-0289">Folate biosynthesis</keyword>
<dbReference type="Proteomes" id="UP000192342">
    <property type="component" value="Unassembled WGS sequence"/>
</dbReference>
<evidence type="ECO:0000256" key="3">
    <source>
        <dbReference type="ARBA" id="ARBA00004763"/>
    </source>
</evidence>
<keyword evidence="11" id="KW-1185">Reference proteome</keyword>
<dbReference type="GO" id="GO:0004156">
    <property type="term" value="F:dihydropteroate synthase activity"/>
    <property type="evidence" value="ECO:0007669"/>
    <property type="project" value="UniProtKB-EC"/>
</dbReference>
<evidence type="ECO:0000313" key="10">
    <source>
        <dbReference type="EMBL" id="ORE88471.1"/>
    </source>
</evidence>
<comment type="pathway">
    <text evidence="3">Cofactor biosynthesis; tetrahydrofolate biosynthesis; 7,8-dihydrofolate from 2-amino-4-hydroxy-6-hydroxymethyl-7,8-dihydropteridine diphosphate and 4-aminobenzoate: step 1/2.</text>
</comment>
<dbReference type="NCBIfam" id="TIGR01496">
    <property type="entry name" value="DHPS"/>
    <property type="match status" value="1"/>
</dbReference>
<keyword evidence="5" id="KW-0808">Transferase</keyword>
<dbReference type="PROSITE" id="PS00793">
    <property type="entry name" value="DHPS_2"/>
    <property type="match status" value="1"/>
</dbReference>